<reference evidence="3" key="1">
    <citation type="journal article" date="2021" name="Nat. Commun.">
        <title>Genetic determinants of endophytism in the Arabidopsis root mycobiome.</title>
        <authorList>
            <person name="Mesny F."/>
            <person name="Miyauchi S."/>
            <person name="Thiergart T."/>
            <person name="Pickel B."/>
            <person name="Atanasova L."/>
            <person name="Karlsson M."/>
            <person name="Huettel B."/>
            <person name="Barry K.W."/>
            <person name="Haridas S."/>
            <person name="Chen C."/>
            <person name="Bauer D."/>
            <person name="Andreopoulos W."/>
            <person name="Pangilinan J."/>
            <person name="LaButti K."/>
            <person name="Riley R."/>
            <person name="Lipzen A."/>
            <person name="Clum A."/>
            <person name="Drula E."/>
            <person name="Henrissat B."/>
            <person name="Kohler A."/>
            <person name="Grigoriev I.V."/>
            <person name="Martin F.M."/>
            <person name="Hacquard S."/>
        </authorList>
    </citation>
    <scope>NUCLEOTIDE SEQUENCE</scope>
    <source>
        <strain evidence="3">MPI-CAGE-CH-0235</strain>
    </source>
</reference>
<dbReference type="SUPFAM" id="SSF56112">
    <property type="entry name" value="Protein kinase-like (PK-like)"/>
    <property type="match status" value="1"/>
</dbReference>
<evidence type="ECO:0000256" key="1">
    <source>
        <dbReference type="ARBA" id="ARBA00011961"/>
    </source>
</evidence>
<keyword evidence="3" id="KW-0808">Transferase</keyword>
<keyword evidence="4" id="KW-1185">Reference proteome</keyword>
<dbReference type="InterPro" id="IPR011009">
    <property type="entry name" value="Kinase-like_dom_sf"/>
</dbReference>
<sequence>MAATSIQPSKSLVMLPQHNTDALNIPHLDVNVLTALPDFDSVAGVSYCGMSAWAKTYKITIVNTGGGQAEFFMKVSTGYHGREALKGEYISTMTIHTAVPSFCPKPLAWGTFDSDPEAHFYVCKFYYFYQGLPDPESFCEKLARLHGTESPNGKFGFECTTYNGSLPQDNTWHDSWERFFVNGLHHVLRLREERGGPEPELDAVLPPLFEKVIPRLLGPLEREGRKVKPVLVHGDLWCGNASIIDENSREGIIYDGASFFAHNEYELGNWRSELNMFTKEYFEAYQRQIPISEPREDFDDRNALYALRFNLHAATLFPNQHSYVETAIGEIKRLGKKFAND</sequence>
<dbReference type="PANTHER" id="PTHR12149">
    <property type="entry name" value="FRUCTOSAMINE 3 KINASE-RELATED PROTEIN"/>
    <property type="match status" value="1"/>
</dbReference>
<dbReference type="EC" id="2.7.1.172" evidence="1"/>
<accession>A0A8K0SJL8</accession>
<evidence type="ECO:0000313" key="3">
    <source>
        <dbReference type="EMBL" id="KAH7313913.1"/>
    </source>
</evidence>
<keyword evidence="3" id="KW-0418">Kinase</keyword>
<gene>
    <name evidence="3" type="ORF">B0I35DRAFT_436092</name>
</gene>
<dbReference type="PANTHER" id="PTHR12149:SF8">
    <property type="entry name" value="PROTEIN-RIBULOSAMINE 3-KINASE"/>
    <property type="match status" value="1"/>
</dbReference>
<organism evidence="3 4">
    <name type="scientific">Stachybotrys elegans</name>
    <dbReference type="NCBI Taxonomy" id="80388"/>
    <lineage>
        <taxon>Eukaryota</taxon>
        <taxon>Fungi</taxon>
        <taxon>Dikarya</taxon>
        <taxon>Ascomycota</taxon>
        <taxon>Pezizomycotina</taxon>
        <taxon>Sordariomycetes</taxon>
        <taxon>Hypocreomycetidae</taxon>
        <taxon>Hypocreales</taxon>
        <taxon>Stachybotryaceae</taxon>
        <taxon>Stachybotrys</taxon>
    </lineage>
</organism>
<comment type="caution">
    <text evidence="3">The sequence shown here is derived from an EMBL/GenBank/DDBJ whole genome shotgun (WGS) entry which is preliminary data.</text>
</comment>
<comment type="catalytic activity">
    <reaction evidence="2">
        <text>N(6)-D-ribulosyl-L-lysyl-[protein] + ATP = N(6)-(3-O-phospho-D-ribulosyl)-L-lysyl-[protein] + ADP + H(+)</text>
        <dbReference type="Rhea" id="RHEA:48432"/>
        <dbReference type="Rhea" id="RHEA-COMP:12103"/>
        <dbReference type="Rhea" id="RHEA-COMP:12104"/>
        <dbReference type="ChEBI" id="CHEBI:15378"/>
        <dbReference type="ChEBI" id="CHEBI:30616"/>
        <dbReference type="ChEBI" id="CHEBI:90418"/>
        <dbReference type="ChEBI" id="CHEBI:90420"/>
        <dbReference type="ChEBI" id="CHEBI:456216"/>
        <dbReference type="EC" id="2.7.1.172"/>
    </reaction>
    <physiologicalReaction direction="left-to-right" evidence="2">
        <dbReference type="Rhea" id="RHEA:48433"/>
    </physiologicalReaction>
</comment>
<dbReference type="GO" id="GO:0016301">
    <property type="term" value="F:kinase activity"/>
    <property type="evidence" value="ECO:0007669"/>
    <property type="project" value="UniProtKB-KW"/>
</dbReference>
<proteinExistence type="predicted"/>
<dbReference type="Proteomes" id="UP000813444">
    <property type="component" value="Unassembled WGS sequence"/>
</dbReference>
<protein>
    <recommendedName>
        <fullName evidence="1">protein-ribulosamine 3-kinase</fullName>
        <ecNumber evidence="1">2.7.1.172</ecNumber>
    </recommendedName>
</protein>
<dbReference type="Gene3D" id="3.90.1200.10">
    <property type="match status" value="1"/>
</dbReference>
<dbReference type="EMBL" id="JAGPNK010000009">
    <property type="protein sequence ID" value="KAH7313913.1"/>
    <property type="molecule type" value="Genomic_DNA"/>
</dbReference>
<dbReference type="OrthoDB" id="5772781at2759"/>
<dbReference type="GO" id="GO:0102193">
    <property type="term" value="F:protein-ribulosamine 3-kinase activity"/>
    <property type="evidence" value="ECO:0007669"/>
    <property type="project" value="UniProtKB-EC"/>
</dbReference>
<dbReference type="InterPro" id="IPR016477">
    <property type="entry name" value="Fructo-/Ketosamine-3-kinase"/>
</dbReference>
<evidence type="ECO:0000256" key="2">
    <source>
        <dbReference type="ARBA" id="ARBA00048655"/>
    </source>
</evidence>
<dbReference type="Pfam" id="PF03881">
    <property type="entry name" value="Fructosamin_kin"/>
    <property type="match status" value="1"/>
</dbReference>
<dbReference type="AlphaFoldDB" id="A0A8K0SJL8"/>
<name>A0A8K0SJL8_9HYPO</name>
<evidence type="ECO:0000313" key="4">
    <source>
        <dbReference type="Proteomes" id="UP000813444"/>
    </source>
</evidence>